<name>A0ABR0ETY5_ZASCE</name>
<comment type="caution">
    <text evidence="1">The sequence shown here is derived from an EMBL/GenBank/DDBJ whole genome shotgun (WGS) entry which is preliminary data.</text>
</comment>
<gene>
    <name evidence="1" type="ORF">PRZ48_002692</name>
</gene>
<dbReference type="Proteomes" id="UP001305779">
    <property type="component" value="Unassembled WGS sequence"/>
</dbReference>
<protein>
    <recommendedName>
        <fullName evidence="3">MFS transporter</fullName>
    </recommendedName>
</protein>
<keyword evidence="2" id="KW-1185">Reference proteome</keyword>
<evidence type="ECO:0008006" key="3">
    <source>
        <dbReference type="Google" id="ProtNLM"/>
    </source>
</evidence>
<proteinExistence type="predicted"/>
<evidence type="ECO:0000313" key="2">
    <source>
        <dbReference type="Proteomes" id="UP001305779"/>
    </source>
</evidence>
<organism evidence="1 2">
    <name type="scientific">Zasmidium cellare</name>
    <name type="common">Wine cellar mold</name>
    <name type="synonym">Racodium cellare</name>
    <dbReference type="NCBI Taxonomy" id="395010"/>
    <lineage>
        <taxon>Eukaryota</taxon>
        <taxon>Fungi</taxon>
        <taxon>Dikarya</taxon>
        <taxon>Ascomycota</taxon>
        <taxon>Pezizomycotina</taxon>
        <taxon>Dothideomycetes</taxon>
        <taxon>Dothideomycetidae</taxon>
        <taxon>Mycosphaerellales</taxon>
        <taxon>Mycosphaerellaceae</taxon>
        <taxon>Zasmidium</taxon>
    </lineage>
</organism>
<accession>A0ABR0ETY5</accession>
<sequence length="124" mass="13644">MSDIQDDLSLAPREFAPGTVVLFDKELHGRLPHLQSTVKGKDRILLIPQPSLTDPSDPLRWPSWKKHLTLVNGLLYSFNGAMTGPIMAAGMVPLSKQFGKSLQRLSYANGVTLVMQGVATTVWM</sequence>
<evidence type="ECO:0000313" key="1">
    <source>
        <dbReference type="EMBL" id="KAK4504730.1"/>
    </source>
</evidence>
<reference evidence="1 2" key="1">
    <citation type="journal article" date="2023" name="G3 (Bethesda)">
        <title>A chromosome-level genome assembly of Zasmidium syzygii isolated from banana leaves.</title>
        <authorList>
            <person name="van Westerhoven A.C."/>
            <person name="Mehrabi R."/>
            <person name="Talebi R."/>
            <person name="Steentjes M.B.F."/>
            <person name="Corcolon B."/>
            <person name="Chong P.A."/>
            <person name="Kema G.H.J."/>
            <person name="Seidl M.F."/>
        </authorList>
    </citation>
    <scope>NUCLEOTIDE SEQUENCE [LARGE SCALE GENOMIC DNA]</scope>
    <source>
        <strain evidence="1 2">P124</strain>
    </source>
</reference>
<dbReference type="EMBL" id="JAXOVC010000002">
    <property type="protein sequence ID" value="KAK4504730.1"/>
    <property type="molecule type" value="Genomic_DNA"/>
</dbReference>